<reference evidence="2" key="2">
    <citation type="submission" date="2023-06" db="EMBL/GenBank/DDBJ databases">
        <authorList>
            <person name="Swenson N.G."/>
            <person name="Wegrzyn J.L."/>
            <person name="Mcevoy S.L."/>
        </authorList>
    </citation>
    <scope>NUCLEOTIDE SEQUENCE</scope>
    <source>
        <strain evidence="2">NS2018</strain>
        <tissue evidence="2">Leaf</tissue>
    </source>
</reference>
<name>A0AA39SR43_ACESA</name>
<evidence type="ECO:0000256" key="1">
    <source>
        <dbReference type="SAM" id="Coils"/>
    </source>
</evidence>
<accession>A0AA39SR43</accession>
<keyword evidence="1" id="KW-0175">Coiled coil</keyword>
<protein>
    <submittedName>
        <fullName evidence="2">Uncharacterized protein</fullName>
    </submittedName>
</protein>
<evidence type="ECO:0000313" key="2">
    <source>
        <dbReference type="EMBL" id="KAK0594210.1"/>
    </source>
</evidence>
<dbReference type="AlphaFoldDB" id="A0AA39SR43"/>
<evidence type="ECO:0000313" key="3">
    <source>
        <dbReference type="Proteomes" id="UP001168877"/>
    </source>
</evidence>
<sequence length="263" mass="29976">MRMKKITVAAISVAVLFVIFLAAIFTAVKLQQPPAQTVDHFWLAILYPRGYCRTASGGCKNNSRENRSSLEKTQISKRINWLELRKLLGTTKEDEDDGEEEGLKKIKDLCLNLEEEKKNLMLKLDIANETLEYASNIESSSPNHQESIKNSEENCPQKQELTAKLATMRHTLGFYKACLNDYEEICRNLRIEITEVSVKHFAQTLSAERYQCELKSYSPVGFPASTATVSLSYRIASKRQSTSFQEERESHFPLAHLNHVLIN</sequence>
<organism evidence="2 3">
    <name type="scientific">Acer saccharum</name>
    <name type="common">Sugar maple</name>
    <dbReference type="NCBI Taxonomy" id="4024"/>
    <lineage>
        <taxon>Eukaryota</taxon>
        <taxon>Viridiplantae</taxon>
        <taxon>Streptophyta</taxon>
        <taxon>Embryophyta</taxon>
        <taxon>Tracheophyta</taxon>
        <taxon>Spermatophyta</taxon>
        <taxon>Magnoliopsida</taxon>
        <taxon>eudicotyledons</taxon>
        <taxon>Gunneridae</taxon>
        <taxon>Pentapetalae</taxon>
        <taxon>rosids</taxon>
        <taxon>malvids</taxon>
        <taxon>Sapindales</taxon>
        <taxon>Sapindaceae</taxon>
        <taxon>Hippocastanoideae</taxon>
        <taxon>Acereae</taxon>
        <taxon>Acer</taxon>
    </lineage>
</organism>
<keyword evidence="3" id="KW-1185">Reference proteome</keyword>
<comment type="caution">
    <text evidence="2">The sequence shown here is derived from an EMBL/GenBank/DDBJ whole genome shotgun (WGS) entry which is preliminary data.</text>
</comment>
<proteinExistence type="predicted"/>
<dbReference type="EMBL" id="JAUESC010000096">
    <property type="protein sequence ID" value="KAK0594210.1"/>
    <property type="molecule type" value="Genomic_DNA"/>
</dbReference>
<dbReference type="Proteomes" id="UP001168877">
    <property type="component" value="Unassembled WGS sequence"/>
</dbReference>
<feature type="coiled-coil region" evidence="1">
    <location>
        <begin position="103"/>
        <end position="130"/>
    </location>
</feature>
<gene>
    <name evidence="2" type="ORF">LWI29_012410</name>
</gene>
<reference evidence="2" key="1">
    <citation type="journal article" date="2022" name="Plant J.">
        <title>Strategies of tolerance reflected in two North American maple genomes.</title>
        <authorList>
            <person name="McEvoy S.L."/>
            <person name="Sezen U.U."/>
            <person name="Trouern-Trend A."/>
            <person name="McMahon S.M."/>
            <person name="Schaberg P.G."/>
            <person name="Yang J."/>
            <person name="Wegrzyn J.L."/>
            <person name="Swenson N.G."/>
        </authorList>
    </citation>
    <scope>NUCLEOTIDE SEQUENCE</scope>
    <source>
        <strain evidence="2">NS2018</strain>
    </source>
</reference>